<organism evidence="2 3">
    <name type="scientific">Heligmosomoides polygyrus</name>
    <name type="common">Parasitic roundworm</name>
    <dbReference type="NCBI Taxonomy" id="6339"/>
    <lineage>
        <taxon>Eukaryota</taxon>
        <taxon>Metazoa</taxon>
        <taxon>Ecdysozoa</taxon>
        <taxon>Nematoda</taxon>
        <taxon>Chromadorea</taxon>
        <taxon>Rhabditida</taxon>
        <taxon>Rhabditina</taxon>
        <taxon>Rhabditomorpha</taxon>
        <taxon>Strongyloidea</taxon>
        <taxon>Heligmosomidae</taxon>
        <taxon>Heligmosomoides</taxon>
    </lineage>
</organism>
<reference evidence="1 2" key="1">
    <citation type="submission" date="2018-11" db="EMBL/GenBank/DDBJ databases">
        <authorList>
            <consortium name="Pathogen Informatics"/>
        </authorList>
    </citation>
    <scope>NUCLEOTIDE SEQUENCE [LARGE SCALE GENOMIC DNA]</scope>
</reference>
<proteinExistence type="predicted"/>
<dbReference type="AlphaFoldDB" id="A0A183F7A2"/>
<gene>
    <name evidence="1" type="ORF">HPBE_LOCUS2045</name>
</gene>
<protein>
    <submittedName>
        <fullName evidence="3">DUF5641 domain-containing protein</fullName>
    </submittedName>
</protein>
<dbReference type="Proteomes" id="UP000050761">
    <property type="component" value="Unassembled WGS sequence"/>
</dbReference>
<dbReference type="EMBL" id="UZAH01002697">
    <property type="protein sequence ID" value="VDO22792.1"/>
    <property type="molecule type" value="Genomic_DNA"/>
</dbReference>
<reference evidence="3" key="2">
    <citation type="submission" date="2019-09" db="UniProtKB">
        <authorList>
            <consortium name="WormBaseParasite"/>
        </authorList>
    </citation>
    <scope>IDENTIFICATION</scope>
</reference>
<evidence type="ECO:0000313" key="3">
    <source>
        <dbReference type="WBParaSite" id="HPBE_0000204401-mRNA-1"/>
    </source>
</evidence>
<evidence type="ECO:0000313" key="1">
    <source>
        <dbReference type="EMBL" id="VDO22792.1"/>
    </source>
</evidence>
<evidence type="ECO:0000313" key="2">
    <source>
        <dbReference type="Proteomes" id="UP000050761"/>
    </source>
</evidence>
<dbReference type="WBParaSite" id="HPBE_0000204401-mRNA-1">
    <property type="protein sequence ID" value="HPBE_0000204401-mRNA-1"/>
    <property type="gene ID" value="HPBE_0000204401"/>
</dbReference>
<dbReference type="OrthoDB" id="5907771at2759"/>
<accession>A0A3P7WZJ0</accession>
<accession>A0A183F7A2</accession>
<keyword evidence="2" id="KW-1185">Reference proteome</keyword>
<name>A0A183F7A2_HELPZ</name>
<sequence>MAHPDSAGGWMDLRPFMIIEDYCVLTTTQPSRFWPIRYTSQGVNYTAHIDVISRIIVKRKTIVETVKPTHVVFRIDDLYACDMVESCKKRIPIYDSSKRNGSQNQNLICVLITSLQCTISHPIFSTLVKYSTMEQNTACHSAGSDPTQACDLTGCPTCLERIVLDPNPSSQHLEIDLTMVLNEHHDQVKSTASHRNEWYNLMSSRVLRGMEVGEKLQLLNQFILHASLGKERLLRLRTRYVFTDRVYESQTQAFGANVPAREEWLT</sequence>